<evidence type="ECO:0000259" key="8">
    <source>
        <dbReference type="Pfam" id="PF00482"/>
    </source>
</evidence>
<feature type="domain" description="Type II secretion system protein GspF" evidence="8">
    <location>
        <begin position="266"/>
        <end position="385"/>
    </location>
</feature>
<comment type="subcellular location">
    <subcellularLocation>
        <location evidence="1">Cell membrane</location>
        <topology evidence="1">Multi-pass membrane protein</topology>
    </subcellularLocation>
</comment>
<comment type="caution">
    <text evidence="9">The sequence shown here is derived from an EMBL/GenBank/DDBJ whole genome shotgun (WGS) entry which is preliminary data.</text>
</comment>
<evidence type="ECO:0000313" key="9">
    <source>
        <dbReference type="EMBL" id="ETZ06900.1"/>
    </source>
</evidence>
<feature type="transmembrane region" description="Helical" evidence="7">
    <location>
        <begin position="217"/>
        <end position="237"/>
    </location>
</feature>
<feature type="transmembrane region" description="Helical" evidence="7">
    <location>
        <begin position="162"/>
        <end position="182"/>
    </location>
</feature>
<reference evidence="9 10" key="1">
    <citation type="journal article" date="2014" name="FEMS Microbiol. Lett.">
        <title>Draft genome sequences of three Holospora species (Holospora obtusa, Holospora undulata, and Holospora elegans), endonuclear symbiotic bacteria of the ciliate Paramecium caudatum.</title>
        <authorList>
            <person name="Dohra H."/>
            <person name="Tanaka K."/>
            <person name="Suzuki T."/>
            <person name="Fujishima M."/>
            <person name="Suzuki H."/>
        </authorList>
    </citation>
    <scope>NUCLEOTIDE SEQUENCE [LARGE SCALE GENOMIC DNA]</scope>
    <source>
        <strain evidence="9 10">F1</strain>
    </source>
</reference>
<keyword evidence="4 7" id="KW-0812">Transmembrane</keyword>
<evidence type="ECO:0000313" key="10">
    <source>
        <dbReference type="Proteomes" id="UP000019112"/>
    </source>
</evidence>
<dbReference type="Pfam" id="PF00482">
    <property type="entry name" value="T2SSF"/>
    <property type="match status" value="2"/>
</dbReference>
<dbReference type="PANTHER" id="PTHR30012">
    <property type="entry name" value="GENERAL SECRETION PATHWAY PROTEIN"/>
    <property type="match status" value="1"/>
</dbReference>
<evidence type="ECO:0000256" key="3">
    <source>
        <dbReference type="ARBA" id="ARBA00022475"/>
    </source>
</evidence>
<dbReference type="EMBL" id="AWTR02000078">
    <property type="protein sequence ID" value="ETZ06900.1"/>
    <property type="molecule type" value="Genomic_DNA"/>
</dbReference>
<evidence type="ECO:0000256" key="5">
    <source>
        <dbReference type="ARBA" id="ARBA00022989"/>
    </source>
</evidence>
<comment type="similarity">
    <text evidence="2">Belongs to the GSP F family.</text>
</comment>
<dbReference type="Proteomes" id="UP000019112">
    <property type="component" value="Unassembled WGS sequence"/>
</dbReference>
<dbReference type="RefSeq" id="WP_021827176.1">
    <property type="nucleotide sequence ID" value="NZ_AWTR02000078.1"/>
</dbReference>
<dbReference type="InterPro" id="IPR003004">
    <property type="entry name" value="GspF/PilC"/>
</dbReference>
<keyword evidence="3" id="KW-1003">Cell membrane</keyword>
<evidence type="ECO:0000256" key="2">
    <source>
        <dbReference type="ARBA" id="ARBA00005745"/>
    </source>
</evidence>
<dbReference type="eggNOG" id="COG1459">
    <property type="taxonomic scope" value="Bacteria"/>
</dbReference>
<protein>
    <submittedName>
        <fullName evidence="9">Type II secretion system protein F</fullName>
    </submittedName>
</protein>
<dbReference type="STRING" id="1399147.P618_200936"/>
<dbReference type="PANTHER" id="PTHR30012:SF0">
    <property type="entry name" value="TYPE II SECRETION SYSTEM PROTEIN F-RELATED"/>
    <property type="match status" value="1"/>
</dbReference>
<organism evidence="9 10">
    <name type="scientific">Holospora obtusa F1</name>
    <dbReference type="NCBI Taxonomy" id="1399147"/>
    <lineage>
        <taxon>Bacteria</taxon>
        <taxon>Pseudomonadati</taxon>
        <taxon>Pseudomonadota</taxon>
        <taxon>Alphaproteobacteria</taxon>
        <taxon>Holosporales</taxon>
        <taxon>Holosporaceae</taxon>
        <taxon>Holospora</taxon>
    </lineage>
</organism>
<proteinExistence type="inferred from homology"/>
<dbReference type="AlphaFoldDB" id="W6TGC8"/>
<dbReference type="InterPro" id="IPR042094">
    <property type="entry name" value="T2SS_GspF_sf"/>
</dbReference>
<evidence type="ECO:0000256" key="7">
    <source>
        <dbReference type="SAM" id="Phobius"/>
    </source>
</evidence>
<dbReference type="InterPro" id="IPR018076">
    <property type="entry name" value="T2SS_GspF_dom"/>
</dbReference>
<name>W6TGC8_HOLOB</name>
<dbReference type="Gene3D" id="1.20.81.30">
    <property type="entry name" value="Type II secretion system (T2SS), domain F"/>
    <property type="match status" value="2"/>
</dbReference>
<feature type="transmembrane region" description="Helical" evidence="7">
    <location>
        <begin position="365"/>
        <end position="387"/>
    </location>
</feature>
<gene>
    <name evidence="9" type="ORF">P618_200936</name>
</gene>
<dbReference type="OrthoDB" id="8477738at2"/>
<sequence length="396" mass="45496">MKNKNKKFYYYKAVNQYGIRYSGCGVYNSYSALCSALNGQNLTILRAYPRFFWIDRLRLHQNSFIHLLTGLEWALSTGQPLSMALKSLEIKGILEMILQDVVMQIARGKLFSEAWSTYSELISPVVIAFFRQGEEAGNLQQGIQQGRLYLEKRRSLHQQIAGILRLPLINVGACIGTGYILYHEIAQFLIPILIEKQCKLSVWTKILIFFTNIPWEIFFLGSVIIGIVLLGIYILYLPYSKQKLKNFLFRTLPFYADTQYAHGFEILSRLVKAKIPLLSALSITQEAMTSLYFKEALLNLKIFIQEGGDFSDGCVKWSRFPKHCILLLRYGQDSGHLQEALSQVSELLAFRLSFRVQGWMRKLPLFFLGIVACLLLFFVKSVFIPLYDVLEELSRG</sequence>
<dbReference type="GO" id="GO:0005886">
    <property type="term" value="C:plasma membrane"/>
    <property type="evidence" value="ECO:0007669"/>
    <property type="project" value="UniProtKB-SubCell"/>
</dbReference>
<feature type="domain" description="Type II secretion system protein GspF" evidence="8">
    <location>
        <begin position="75"/>
        <end position="173"/>
    </location>
</feature>
<keyword evidence="6 7" id="KW-0472">Membrane</keyword>
<keyword evidence="5 7" id="KW-1133">Transmembrane helix</keyword>
<evidence type="ECO:0000256" key="4">
    <source>
        <dbReference type="ARBA" id="ARBA00022692"/>
    </source>
</evidence>
<evidence type="ECO:0000256" key="6">
    <source>
        <dbReference type="ARBA" id="ARBA00023136"/>
    </source>
</evidence>
<accession>W6TGC8</accession>
<keyword evidence="10" id="KW-1185">Reference proteome</keyword>
<evidence type="ECO:0000256" key="1">
    <source>
        <dbReference type="ARBA" id="ARBA00004651"/>
    </source>
</evidence>